<sequence length="486" mass="56241">LYQIMEPSVIGSYDFPSDNKESFYEVNWIYAANGRDLLDAEFPSLISAKAECFLTRLTRGAHIIDETNISTLKTIPSKKDIGDAYKIIDDAKTKPGFRAKDLDISWVSMKNFGVVSVPGVRVLKRVHTVMEDSWNIRSLLAWLKEEDDADEITEWNNLRDFINDTPGIKFYAFSPHKKVNIYFNDLLALKHEEWISGQVVDAVFDMFSIQYHHVGYYLLSFRTFFTGCWRYGTSKKTNFGLGGRIEYRNWQWEPMESGTPRHSRWWISVVTGALCIDFTNAVILFGDSMDNGRRARLSDDLQDCIKRWIRSCDVNMEWGNGVERFYVPQQPRGLSGSCGIVALNAIEHSIDSSVERWTHTKSGFHRRRYLAILTRPLKGSETAERNEEQKEEEGGRYVEQEEEERRDEGEGMPQEEEEQEGMDQQTSTYQEASVENKNDSLSSGQFPWKLGERFESRIAAKDAISHWSREVGFNVRFDSKRQYKTT</sequence>
<proteinExistence type="predicted"/>
<protein>
    <submittedName>
        <fullName evidence="2">Uncharacterized protein</fullName>
    </submittedName>
</protein>
<feature type="region of interest" description="Disordered" evidence="1">
    <location>
        <begin position="379"/>
        <end position="446"/>
    </location>
</feature>
<accession>A0A9P6SRH1</accession>
<name>A0A9P6SRH1_9FUNG</name>
<feature type="non-terminal residue" evidence="2">
    <location>
        <position position="486"/>
    </location>
</feature>
<organism evidence="2 3">
    <name type="scientific">Modicella reniformis</name>
    <dbReference type="NCBI Taxonomy" id="1440133"/>
    <lineage>
        <taxon>Eukaryota</taxon>
        <taxon>Fungi</taxon>
        <taxon>Fungi incertae sedis</taxon>
        <taxon>Mucoromycota</taxon>
        <taxon>Mortierellomycotina</taxon>
        <taxon>Mortierellomycetes</taxon>
        <taxon>Mortierellales</taxon>
        <taxon>Mortierellaceae</taxon>
        <taxon>Modicella</taxon>
    </lineage>
</organism>
<reference evidence="2" key="1">
    <citation type="journal article" date="2020" name="Fungal Divers.">
        <title>Resolving the Mortierellaceae phylogeny through synthesis of multi-gene phylogenetics and phylogenomics.</title>
        <authorList>
            <person name="Vandepol N."/>
            <person name="Liber J."/>
            <person name="Desiro A."/>
            <person name="Na H."/>
            <person name="Kennedy M."/>
            <person name="Barry K."/>
            <person name="Grigoriev I.V."/>
            <person name="Miller A.N."/>
            <person name="O'Donnell K."/>
            <person name="Stajich J.E."/>
            <person name="Bonito G."/>
        </authorList>
    </citation>
    <scope>NUCLEOTIDE SEQUENCE</scope>
    <source>
        <strain evidence="2">MES-2147</strain>
    </source>
</reference>
<dbReference type="EMBL" id="JAAAHW010001822">
    <property type="protein sequence ID" value="KAF9993486.1"/>
    <property type="molecule type" value="Genomic_DNA"/>
</dbReference>
<dbReference type="Gene3D" id="3.40.395.10">
    <property type="entry name" value="Adenoviral Proteinase, Chain A"/>
    <property type="match status" value="1"/>
</dbReference>
<dbReference type="SUPFAM" id="SSF54001">
    <property type="entry name" value="Cysteine proteinases"/>
    <property type="match status" value="1"/>
</dbReference>
<feature type="compositionally biased region" description="Polar residues" evidence="1">
    <location>
        <begin position="426"/>
        <end position="445"/>
    </location>
</feature>
<evidence type="ECO:0000313" key="3">
    <source>
        <dbReference type="Proteomes" id="UP000749646"/>
    </source>
</evidence>
<dbReference type="AlphaFoldDB" id="A0A9P6SRH1"/>
<feature type="compositionally biased region" description="Basic and acidic residues" evidence="1">
    <location>
        <begin position="381"/>
        <end position="399"/>
    </location>
</feature>
<dbReference type="OrthoDB" id="2447396at2759"/>
<comment type="caution">
    <text evidence="2">The sequence shown here is derived from an EMBL/GenBank/DDBJ whole genome shotgun (WGS) entry which is preliminary data.</text>
</comment>
<dbReference type="Proteomes" id="UP000749646">
    <property type="component" value="Unassembled WGS sequence"/>
</dbReference>
<keyword evidence="3" id="KW-1185">Reference proteome</keyword>
<feature type="non-terminal residue" evidence="2">
    <location>
        <position position="1"/>
    </location>
</feature>
<evidence type="ECO:0000313" key="2">
    <source>
        <dbReference type="EMBL" id="KAF9993486.1"/>
    </source>
</evidence>
<dbReference type="InterPro" id="IPR038765">
    <property type="entry name" value="Papain-like_cys_pep_sf"/>
</dbReference>
<gene>
    <name evidence="2" type="ORF">BGZ65_010958</name>
</gene>
<evidence type="ECO:0000256" key="1">
    <source>
        <dbReference type="SAM" id="MobiDB-lite"/>
    </source>
</evidence>